<accession>A0A8E2JDV2</accession>
<dbReference type="EMBL" id="KV745042">
    <property type="protein sequence ID" value="OCK78752.1"/>
    <property type="molecule type" value="Genomic_DNA"/>
</dbReference>
<dbReference type="PANTHER" id="PTHR34502:SF4">
    <property type="entry name" value="DUF6594 DOMAIN-CONTAINING PROTEIN"/>
    <property type="match status" value="1"/>
</dbReference>
<keyword evidence="1" id="KW-0472">Membrane</keyword>
<sequence>MSQLPLNSSIQLKKPWKYIGYRGFSAFISSDDDFLVFRRFGALTARVLLGLQDQLSVFEEELEALDAKHSRTGSEDIHNGSFRQEAVPERTELLSKIHSKLREYIPKKDIGSLENWFHNTQNAILAAETSYITVTPDLISLVPKKKSPLRSLLERSTFFRLSRAWKKKPPPDLTFPYPNELHYTSDRRIDGFVAVTITLLGMIMLIAPLWILAFVDGMMRRLGVITAFVVVFLGLVAFTTFAKPFESLAAAAAYSAVLVVFLQIAG</sequence>
<evidence type="ECO:0000259" key="2">
    <source>
        <dbReference type="Pfam" id="PF20237"/>
    </source>
</evidence>
<feature type="domain" description="DUF6594" evidence="2">
    <location>
        <begin position="21"/>
        <end position="259"/>
    </location>
</feature>
<dbReference type="Pfam" id="PF20237">
    <property type="entry name" value="DUF6594"/>
    <property type="match status" value="1"/>
</dbReference>
<evidence type="ECO:0000313" key="4">
    <source>
        <dbReference type="Proteomes" id="UP000250266"/>
    </source>
</evidence>
<feature type="transmembrane region" description="Helical" evidence="1">
    <location>
        <begin position="222"/>
        <end position="242"/>
    </location>
</feature>
<organism evidence="3 4">
    <name type="scientific">Lepidopterella palustris CBS 459.81</name>
    <dbReference type="NCBI Taxonomy" id="1314670"/>
    <lineage>
        <taxon>Eukaryota</taxon>
        <taxon>Fungi</taxon>
        <taxon>Dikarya</taxon>
        <taxon>Ascomycota</taxon>
        <taxon>Pezizomycotina</taxon>
        <taxon>Dothideomycetes</taxon>
        <taxon>Pleosporomycetidae</taxon>
        <taxon>Mytilinidiales</taxon>
        <taxon>Argynnaceae</taxon>
        <taxon>Lepidopterella</taxon>
    </lineage>
</organism>
<feature type="transmembrane region" description="Helical" evidence="1">
    <location>
        <begin position="192"/>
        <end position="215"/>
    </location>
</feature>
<evidence type="ECO:0000313" key="3">
    <source>
        <dbReference type="EMBL" id="OCK78752.1"/>
    </source>
</evidence>
<dbReference type="InterPro" id="IPR046529">
    <property type="entry name" value="DUF6594"/>
</dbReference>
<reference evidence="3 4" key="1">
    <citation type="journal article" date="2016" name="Nat. Commun.">
        <title>Ectomycorrhizal ecology is imprinted in the genome of the dominant symbiotic fungus Cenococcum geophilum.</title>
        <authorList>
            <consortium name="DOE Joint Genome Institute"/>
            <person name="Peter M."/>
            <person name="Kohler A."/>
            <person name="Ohm R.A."/>
            <person name="Kuo A."/>
            <person name="Krutzmann J."/>
            <person name="Morin E."/>
            <person name="Arend M."/>
            <person name="Barry K.W."/>
            <person name="Binder M."/>
            <person name="Choi C."/>
            <person name="Clum A."/>
            <person name="Copeland A."/>
            <person name="Grisel N."/>
            <person name="Haridas S."/>
            <person name="Kipfer T."/>
            <person name="LaButti K."/>
            <person name="Lindquist E."/>
            <person name="Lipzen A."/>
            <person name="Maire R."/>
            <person name="Meier B."/>
            <person name="Mihaltcheva S."/>
            <person name="Molinier V."/>
            <person name="Murat C."/>
            <person name="Poggeler S."/>
            <person name="Quandt C.A."/>
            <person name="Sperisen C."/>
            <person name="Tritt A."/>
            <person name="Tisserant E."/>
            <person name="Crous P.W."/>
            <person name="Henrissat B."/>
            <person name="Nehls U."/>
            <person name="Egli S."/>
            <person name="Spatafora J.W."/>
            <person name="Grigoriev I.V."/>
            <person name="Martin F.M."/>
        </authorList>
    </citation>
    <scope>NUCLEOTIDE SEQUENCE [LARGE SCALE GENOMIC DNA]</scope>
    <source>
        <strain evidence="3 4">CBS 459.81</strain>
    </source>
</reference>
<keyword evidence="1" id="KW-0812">Transmembrane</keyword>
<keyword evidence="1" id="KW-1133">Transmembrane helix</keyword>
<keyword evidence="4" id="KW-1185">Reference proteome</keyword>
<name>A0A8E2JDV2_9PEZI</name>
<dbReference type="AlphaFoldDB" id="A0A8E2JDV2"/>
<gene>
    <name evidence="3" type="ORF">K432DRAFT_435791</name>
</gene>
<dbReference type="Proteomes" id="UP000250266">
    <property type="component" value="Unassembled WGS sequence"/>
</dbReference>
<protein>
    <recommendedName>
        <fullName evidence="2">DUF6594 domain-containing protein</fullName>
    </recommendedName>
</protein>
<feature type="transmembrane region" description="Helical" evidence="1">
    <location>
        <begin position="248"/>
        <end position="265"/>
    </location>
</feature>
<dbReference type="PANTHER" id="PTHR34502">
    <property type="entry name" value="DUF6594 DOMAIN-CONTAINING PROTEIN-RELATED"/>
    <property type="match status" value="1"/>
</dbReference>
<proteinExistence type="predicted"/>
<evidence type="ECO:0000256" key="1">
    <source>
        <dbReference type="SAM" id="Phobius"/>
    </source>
</evidence>
<dbReference type="OrthoDB" id="5416037at2759"/>